<evidence type="ECO:0000259" key="10">
    <source>
        <dbReference type="Pfam" id="PF01636"/>
    </source>
</evidence>
<evidence type="ECO:0000256" key="3">
    <source>
        <dbReference type="ARBA" id="ARBA00022697"/>
    </source>
</evidence>
<dbReference type="HAMAP" id="MF_00301">
    <property type="entry name" value="Homoser_kinase_2"/>
    <property type="match status" value="1"/>
</dbReference>
<keyword evidence="6 8" id="KW-0067">ATP-binding</keyword>
<dbReference type="PANTHER" id="PTHR21064">
    <property type="entry name" value="AMINOGLYCOSIDE PHOSPHOTRANSFERASE DOMAIN-CONTAINING PROTEIN-RELATED"/>
    <property type="match status" value="1"/>
</dbReference>
<keyword evidence="1 8" id="KW-0028">Amino-acid biosynthesis</keyword>
<dbReference type="Pfam" id="PF01636">
    <property type="entry name" value="APH"/>
    <property type="match status" value="1"/>
</dbReference>
<dbReference type="GO" id="GO:0009088">
    <property type="term" value="P:threonine biosynthetic process"/>
    <property type="evidence" value="ECO:0007669"/>
    <property type="project" value="UniProtKB-UniRule"/>
</dbReference>
<evidence type="ECO:0000256" key="5">
    <source>
        <dbReference type="ARBA" id="ARBA00022777"/>
    </source>
</evidence>
<dbReference type="NCBIfam" id="TIGR00938">
    <property type="entry name" value="thrB_alt"/>
    <property type="match status" value="1"/>
</dbReference>
<dbReference type="EC" id="2.7.1.39" evidence="8 9"/>
<dbReference type="UniPathway" id="UPA00050">
    <property type="reaction ID" value="UER00064"/>
</dbReference>
<protein>
    <recommendedName>
        <fullName evidence="8 9">Homoserine kinase</fullName>
        <shortName evidence="8">HK</shortName>
        <shortName evidence="8">HSK</shortName>
        <ecNumber evidence="8 9">2.7.1.39</ecNumber>
    </recommendedName>
</protein>
<dbReference type="InterPro" id="IPR011009">
    <property type="entry name" value="Kinase-like_dom_sf"/>
</dbReference>
<comment type="catalytic activity">
    <reaction evidence="8">
        <text>L-homoserine + ATP = O-phospho-L-homoserine + ADP + H(+)</text>
        <dbReference type="Rhea" id="RHEA:13985"/>
        <dbReference type="ChEBI" id="CHEBI:15378"/>
        <dbReference type="ChEBI" id="CHEBI:30616"/>
        <dbReference type="ChEBI" id="CHEBI:57476"/>
        <dbReference type="ChEBI" id="CHEBI:57590"/>
        <dbReference type="ChEBI" id="CHEBI:456216"/>
        <dbReference type="EC" id="2.7.1.39"/>
    </reaction>
</comment>
<comment type="pathway">
    <text evidence="8">Amino-acid biosynthesis; L-threonine biosynthesis; L-threonine from L-aspartate: step 4/5.</text>
</comment>
<dbReference type="Gene3D" id="3.90.1200.10">
    <property type="match status" value="1"/>
</dbReference>
<proteinExistence type="inferred from homology"/>
<evidence type="ECO:0000256" key="1">
    <source>
        <dbReference type="ARBA" id="ARBA00022605"/>
    </source>
</evidence>
<evidence type="ECO:0000256" key="9">
    <source>
        <dbReference type="NCBIfam" id="TIGR00938"/>
    </source>
</evidence>
<dbReference type="PANTHER" id="PTHR21064:SF6">
    <property type="entry name" value="AMINOGLYCOSIDE PHOSPHOTRANSFERASE DOMAIN-CONTAINING PROTEIN"/>
    <property type="match status" value="1"/>
</dbReference>
<reference evidence="11 12" key="1">
    <citation type="journal article" date="2016" name="Front. Microbiol.">
        <title>Single-Cell (Meta-)Genomics of a Dimorphic Candidatus Thiomargarita nelsonii Reveals Genomic Plasticity.</title>
        <authorList>
            <person name="Flood B.E."/>
            <person name="Fliss P."/>
            <person name="Jones D.S."/>
            <person name="Dick G.J."/>
            <person name="Jain S."/>
            <person name="Kaster A.K."/>
            <person name="Winkel M."/>
            <person name="Mussmann M."/>
            <person name="Bailey J."/>
        </authorList>
    </citation>
    <scope>NUCLEOTIDE SEQUENCE [LARGE SCALE GENOMIC DNA]</scope>
    <source>
        <strain evidence="11">Hydrate Ridge</strain>
    </source>
</reference>
<evidence type="ECO:0000256" key="2">
    <source>
        <dbReference type="ARBA" id="ARBA00022679"/>
    </source>
</evidence>
<sequence>MSVYTLIERHQLEDFLCHYDLGTLVTYQGINAGIENTNYFVTTTAGEFVLTLFEQHSHEELPYFLELMAYLAEHNIPSAHPLADKAGHYLRQLNGKPAALVQRLSGKDVEVPNLAQCHAIGYTLGHLHVISPDFPHHRPNGRGSDWWKVTAERVLPLMAADDVALLQAELRFQANYKNLDLPRGVIHADLFRDNALFNGDKLSGIIDFYYACNDVLLYDIAVLINDWCSLPNGHLDNKRVDAIFEGYYENRTLTPLENEIWPVMLRAAALRFWLSRLQDFHFPRPGEITHIKNPDVFRNILQGLMRTLPHILSN</sequence>
<dbReference type="InterPro" id="IPR002575">
    <property type="entry name" value="Aminoglycoside_PTrfase"/>
</dbReference>
<dbReference type="EMBL" id="JSZA02000023">
    <property type="protein sequence ID" value="KHD06000.1"/>
    <property type="molecule type" value="Genomic_DNA"/>
</dbReference>
<evidence type="ECO:0000256" key="4">
    <source>
        <dbReference type="ARBA" id="ARBA00022741"/>
    </source>
</evidence>
<dbReference type="GO" id="GO:0005524">
    <property type="term" value="F:ATP binding"/>
    <property type="evidence" value="ECO:0007669"/>
    <property type="project" value="UniProtKB-KW"/>
</dbReference>
<organism evidence="11 12">
    <name type="scientific">Candidatus Thiomargarita nelsonii</name>
    <dbReference type="NCBI Taxonomy" id="1003181"/>
    <lineage>
        <taxon>Bacteria</taxon>
        <taxon>Pseudomonadati</taxon>
        <taxon>Pseudomonadota</taxon>
        <taxon>Gammaproteobacteria</taxon>
        <taxon>Thiotrichales</taxon>
        <taxon>Thiotrichaceae</taxon>
        <taxon>Thiomargarita</taxon>
    </lineage>
</organism>
<dbReference type="InterPro" id="IPR050249">
    <property type="entry name" value="Pseudomonas-type_ThrB"/>
</dbReference>
<evidence type="ECO:0000313" key="11">
    <source>
        <dbReference type="EMBL" id="KHD06000.1"/>
    </source>
</evidence>
<evidence type="ECO:0000256" key="7">
    <source>
        <dbReference type="ARBA" id="ARBA00038240"/>
    </source>
</evidence>
<keyword evidence="2 8" id="KW-0808">Transferase</keyword>
<dbReference type="Proteomes" id="UP000030428">
    <property type="component" value="Unassembled WGS sequence"/>
</dbReference>
<feature type="domain" description="Aminoglycoside phosphotransferase" evidence="10">
    <location>
        <begin position="27"/>
        <end position="244"/>
    </location>
</feature>
<dbReference type="SUPFAM" id="SSF56112">
    <property type="entry name" value="Protein kinase-like (PK-like)"/>
    <property type="match status" value="1"/>
</dbReference>
<evidence type="ECO:0000256" key="8">
    <source>
        <dbReference type="HAMAP-Rule" id="MF_00301"/>
    </source>
</evidence>
<keyword evidence="5 8" id="KW-0418">Kinase</keyword>
<dbReference type="NCBIfam" id="NF003558">
    <property type="entry name" value="PRK05231.1"/>
    <property type="match status" value="1"/>
</dbReference>
<accession>A0A0A6P557</accession>
<keyword evidence="4 8" id="KW-0547">Nucleotide-binding</keyword>
<dbReference type="GO" id="GO:0004413">
    <property type="term" value="F:homoserine kinase activity"/>
    <property type="evidence" value="ECO:0007669"/>
    <property type="project" value="UniProtKB-UniRule"/>
</dbReference>
<comment type="similarity">
    <text evidence="7 8">Belongs to the pseudomonas-type ThrB family.</text>
</comment>
<dbReference type="Gene3D" id="3.30.200.20">
    <property type="entry name" value="Phosphorylase Kinase, domain 1"/>
    <property type="match status" value="1"/>
</dbReference>
<keyword evidence="12" id="KW-1185">Reference proteome</keyword>
<evidence type="ECO:0000313" key="12">
    <source>
        <dbReference type="Proteomes" id="UP000030428"/>
    </source>
</evidence>
<keyword evidence="3 8" id="KW-0791">Threonine biosynthesis</keyword>
<comment type="caution">
    <text evidence="11">The sequence shown here is derived from an EMBL/GenBank/DDBJ whole genome shotgun (WGS) entry which is preliminary data.</text>
</comment>
<dbReference type="CDD" id="cd05153">
    <property type="entry name" value="HomoserineK_II"/>
    <property type="match status" value="1"/>
</dbReference>
<name>A0A0A6P557_9GAMM</name>
<dbReference type="AlphaFoldDB" id="A0A0A6P557"/>
<gene>
    <name evidence="8" type="primary">thrB</name>
    <name evidence="11" type="ORF">PN36_07925</name>
</gene>
<evidence type="ECO:0000256" key="6">
    <source>
        <dbReference type="ARBA" id="ARBA00022840"/>
    </source>
</evidence>
<dbReference type="InterPro" id="IPR005280">
    <property type="entry name" value="Homoserine_kinase_II"/>
</dbReference>